<dbReference type="PRINTS" id="PR00081">
    <property type="entry name" value="GDHRDH"/>
</dbReference>
<dbReference type="SUPFAM" id="SSF51735">
    <property type="entry name" value="NAD(P)-binding Rossmann-fold domains"/>
    <property type="match status" value="1"/>
</dbReference>
<accession>E3HZ59</accession>
<dbReference type="EMBL" id="CP002292">
    <property type="protein sequence ID" value="ADP72106.1"/>
    <property type="molecule type" value="Genomic_DNA"/>
</dbReference>
<dbReference type="KEGG" id="rva:Rvan_2900"/>
<evidence type="ECO:0000313" key="3">
    <source>
        <dbReference type="EMBL" id="ADP72106.1"/>
    </source>
</evidence>
<dbReference type="HOGENOM" id="CLU_010194_1_1_5"/>
<dbReference type="OrthoDB" id="7930933at2"/>
<feature type="domain" description="Ketoreductase" evidence="2">
    <location>
        <begin position="9"/>
        <end position="189"/>
    </location>
</feature>
<dbReference type="PRINTS" id="PR00080">
    <property type="entry name" value="SDRFAMILY"/>
</dbReference>
<gene>
    <name evidence="3" type="ordered locus">Rvan_2900</name>
</gene>
<dbReference type="InterPro" id="IPR057326">
    <property type="entry name" value="KR_dom"/>
</dbReference>
<evidence type="ECO:0000313" key="4">
    <source>
        <dbReference type="Proteomes" id="UP000001399"/>
    </source>
</evidence>
<reference evidence="4" key="1">
    <citation type="journal article" date="2011" name="J. Bacteriol.">
        <title>Genome sequences of eight morphologically diverse alphaproteobacteria.</title>
        <authorList>
            <consortium name="US DOE Joint Genome Institute"/>
            <person name="Brown P.J."/>
            <person name="Kysela D.T."/>
            <person name="Buechlein A."/>
            <person name="Hemmerich C."/>
            <person name="Brun Y.V."/>
        </authorList>
    </citation>
    <scope>NUCLEOTIDE SEQUENCE [LARGE SCALE GENOMIC DNA]</scope>
    <source>
        <strain evidence="4">ATCC 17100 / ATH 3.1.1 / DSM 162 / LMG 4299</strain>
    </source>
</reference>
<dbReference type="FunFam" id="3.40.50.720:FF:000084">
    <property type="entry name" value="Short-chain dehydrogenase reductase"/>
    <property type="match status" value="1"/>
</dbReference>
<proteinExistence type="inferred from homology"/>
<evidence type="ECO:0000256" key="1">
    <source>
        <dbReference type="ARBA" id="ARBA00006484"/>
    </source>
</evidence>
<protein>
    <submittedName>
        <fullName evidence="3">Short-chain dehydrogenase/reductase SDR</fullName>
    </submittedName>
</protein>
<organism evidence="3 4">
    <name type="scientific">Rhodomicrobium vannielii (strain ATCC 17100 / DSM 162 / LMG 4299 / NCIMB 10020 / ATH 3.1.1)</name>
    <dbReference type="NCBI Taxonomy" id="648757"/>
    <lineage>
        <taxon>Bacteria</taxon>
        <taxon>Pseudomonadati</taxon>
        <taxon>Pseudomonadota</taxon>
        <taxon>Alphaproteobacteria</taxon>
        <taxon>Hyphomicrobiales</taxon>
        <taxon>Hyphomicrobiaceae</taxon>
        <taxon>Rhodomicrobium</taxon>
    </lineage>
</organism>
<dbReference type="Gene3D" id="3.40.50.720">
    <property type="entry name" value="NAD(P)-binding Rossmann-like Domain"/>
    <property type="match status" value="1"/>
</dbReference>
<comment type="similarity">
    <text evidence="1">Belongs to the short-chain dehydrogenases/reductases (SDR) family.</text>
</comment>
<sequence length="257" mass="26518">MGLFDLSGRVAVITGSSRGIGRAIAREASRAGASVVVSSRKLDACQRVVDEIRESGGRATAVACNVGVKADLEALVAHALREYGRIDILIPNAAINPAYGPSSEVSDEVWNKVLTTNLTATNWLSQLVLPGMAENGGGSVILLSSIVATVGAANIGVYAISKAAEAQLARNLAVEWGPRGIRVNSIAPGVVKTDFAKALYENPKAAATVANMTCLKRLGEPEDIAGAAVFLASDAARYITGQFILVDGGASIFTPIG</sequence>
<dbReference type="Pfam" id="PF13561">
    <property type="entry name" value="adh_short_C2"/>
    <property type="match status" value="1"/>
</dbReference>
<dbReference type="AlphaFoldDB" id="E3HZ59"/>
<dbReference type="NCBIfam" id="NF005559">
    <property type="entry name" value="PRK07231.1"/>
    <property type="match status" value="1"/>
</dbReference>
<dbReference type="PANTHER" id="PTHR43943">
    <property type="entry name" value="DEHYDROGENASE/REDUCTASE (SDR FAMILY) MEMBER 4"/>
    <property type="match status" value="1"/>
</dbReference>
<dbReference type="eggNOG" id="COG1028">
    <property type="taxonomic scope" value="Bacteria"/>
</dbReference>
<evidence type="ECO:0000259" key="2">
    <source>
        <dbReference type="SMART" id="SM00822"/>
    </source>
</evidence>
<dbReference type="RefSeq" id="WP_013420475.1">
    <property type="nucleotide sequence ID" value="NC_014664.1"/>
</dbReference>
<dbReference type="STRING" id="648757.Rvan_2900"/>
<dbReference type="SMART" id="SM00822">
    <property type="entry name" value="PKS_KR"/>
    <property type="match status" value="1"/>
</dbReference>
<dbReference type="CDD" id="cd05233">
    <property type="entry name" value="SDR_c"/>
    <property type="match status" value="1"/>
</dbReference>
<dbReference type="PANTHER" id="PTHR43943:SF2">
    <property type="entry name" value="DEHYDROGENASE_REDUCTASE 4"/>
    <property type="match status" value="1"/>
</dbReference>
<name>E3HZ59_RHOVT</name>
<dbReference type="Proteomes" id="UP000001399">
    <property type="component" value="Chromosome"/>
</dbReference>
<dbReference type="InterPro" id="IPR002347">
    <property type="entry name" value="SDR_fam"/>
</dbReference>
<dbReference type="InterPro" id="IPR036291">
    <property type="entry name" value="NAD(P)-bd_dom_sf"/>
</dbReference>
<dbReference type="SMR" id="E3HZ59"/>
<keyword evidence="4" id="KW-1185">Reference proteome</keyword>